<gene>
    <name evidence="2" type="primary">orf09</name>
</gene>
<dbReference type="GeneID" id="16017057"/>
<proteinExistence type="predicted"/>
<keyword evidence="1" id="KW-1133">Transmembrane helix</keyword>
<dbReference type="AlphaFoldDB" id="R9XYN5"/>
<reference evidence="2" key="1">
    <citation type="journal article" date="2013" name="PLoS ONE">
        <title>The Plastid Genome of the Red Macroalga Grateloupia taiwanensis (Halymeniaceae).</title>
        <authorList>
            <person name="Depriest M.S."/>
            <person name="Bhattacharya D."/>
            <person name="Lopez-Bautista J.M."/>
        </authorList>
    </citation>
    <scope>NUCLEOTIDE SEQUENCE</scope>
</reference>
<evidence type="ECO:0000313" key="2">
    <source>
        <dbReference type="EMBL" id="AGO19781.1"/>
    </source>
</evidence>
<keyword evidence="1" id="KW-0472">Membrane</keyword>
<evidence type="ECO:0000256" key="1">
    <source>
        <dbReference type="SAM" id="Phobius"/>
    </source>
</evidence>
<sequence>MIIGTLIDNRHEGLNYFTIVDCNGKLEIIIYYRERLYLLFLVLSVILCMILCVQINLGY</sequence>
<accession>R9XYN5</accession>
<reference evidence="2" key="2">
    <citation type="submission" date="2013-04" db="EMBL/GenBank/DDBJ databases">
        <authorList>
            <person name="DePriest M.S.Jr."/>
            <person name="Bhattacharya D."/>
            <person name="Lopez-Bautista J.M."/>
        </authorList>
    </citation>
    <scope>NUCLEOTIDE SEQUENCE</scope>
</reference>
<geneLocation type="plastid" evidence="2"/>
<organism evidence="2">
    <name type="scientific">Phyllymenia taiwanensis</name>
    <dbReference type="NCBI Taxonomy" id="1260292"/>
    <lineage>
        <taxon>Eukaryota</taxon>
        <taxon>Rhodophyta</taxon>
        <taxon>Florideophyceae</taxon>
        <taxon>Rhodymeniophycidae</taxon>
        <taxon>Halymeniales</taxon>
        <taxon>Halymeniaceae</taxon>
        <taxon>Phyllymenia</taxon>
    </lineage>
</organism>
<protein>
    <submittedName>
        <fullName evidence="2">Uncharacterized protein</fullName>
    </submittedName>
</protein>
<dbReference type="EMBL" id="KC894740">
    <property type="protein sequence ID" value="AGO19781.1"/>
    <property type="molecule type" value="Genomic_DNA"/>
</dbReference>
<feature type="transmembrane region" description="Helical" evidence="1">
    <location>
        <begin position="36"/>
        <end position="57"/>
    </location>
</feature>
<keyword evidence="2" id="KW-0934">Plastid</keyword>
<dbReference type="RefSeq" id="YP_008144713.1">
    <property type="nucleotide sequence ID" value="NC_021618.1"/>
</dbReference>
<name>R9XYN5_9FLOR</name>
<keyword evidence="1" id="KW-0812">Transmembrane</keyword>